<feature type="domain" description="AAA+ ATPase" evidence="1">
    <location>
        <begin position="319"/>
        <end position="508"/>
    </location>
</feature>
<name>A0A1H7V020_9RHOB</name>
<proteinExistence type="predicted"/>
<dbReference type="EMBL" id="FOBO01000001">
    <property type="protein sequence ID" value="SEM02379.1"/>
    <property type="molecule type" value="Genomic_DNA"/>
</dbReference>
<dbReference type="SMART" id="SM00382">
    <property type="entry name" value="AAA"/>
    <property type="match status" value="1"/>
</dbReference>
<dbReference type="InterPro" id="IPR027417">
    <property type="entry name" value="P-loop_NTPase"/>
</dbReference>
<evidence type="ECO:0000313" key="2">
    <source>
        <dbReference type="EMBL" id="SEM02379.1"/>
    </source>
</evidence>
<dbReference type="Pfam" id="PF13481">
    <property type="entry name" value="AAA_25"/>
    <property type="match status" value="1"/>
</dbReference>
<dbReference type="CDD" id="cd01029">
    <property type="entry name" value="TOPRIM_primases"/>
    <property type="match status" value="1"/>
</dbReference>
<dbReference type="AlphaFoldDB" id="A0A1H7V020"/>
<protein>
    <submittedName>
        <fullName evidence="2">RecA-family ATPase</fullName>
    </submittedName>
</protein>
<organism evidence="2 3">
    <name type="scientific">Roseovarius tolerans</name>
    <dbReference type="NCBI Taxonomy" id="74031"/>
    <lineage>
        <taxon>Bacteria</taxon>
        <taxon>Pseudomonadati</taxon>
        <taxon>Pseudomonadota</taxon>
        <taxon>Alphaproteobacteria</taxon>
        <taxon>Rhodobacterales</taxon>
        <taxon>Roseobacteraceae</taxon>
        <taxon>Roseovarius</taxon>
    </lineage>
</organism>
<dbReference type="RefSeq" id="WP_244888449.1">
    <property type="nucleotide sequence ID" value="NZ_FOBO01000001.1"/>
</dbReference>
<dbReference type="InterPro" id="IPR034154">
    <property type="entry name" value="TOPRIM_DnaG/twinkle"/>
</dbReference>
<evidence type="ECO:0000313" key="3">
    <source>
        <dbReference type="Proteomes" id="UP000182160"/>
    </source>
</evidence>
<gene>
    <name evidence="2" type="ORF">SAMN04488077_101322</name>
</gene>
<accession>A0A1H7V020</accession>
<dbReference type="InterPro" id="IPR003593">
    <property type="entry name" value="AAA+_ATPase"/>
</dbReference>
<dbReference type="SUPFAM" id="SSF52540">
    <property type="entry name" value="P-loop containing nucleoside triphosphate hydrolases"/>
    <property type="match status" value="1"/>
</dbReference>
<sequence>MRDTVNETGLIERVALDLLGEPNHSLSSPGNMRFGTHGSMSIKKADDTWYDHEAKDGGGVFDFVAREQGGTRADAARWCTERGHIAPDNAGTWDYRDEHGTLLYRVIRSEPKRFKQQAADGSWSIKGVRRVPYRLPELRAADPTSVVYIVEGEKDADRLAALGLVATTNSGGAGKWLPEFSDHLKGRRVCILPDNDDAGRNHAAQVANTLVARGIDHRIVDLPNLPEKGDVSDWLDMGGTPAALIQLYDAPRGPGDGDWLARIPPRGSYVPAGMTPLPASGPTIIQSEPNRESQFYSAASLNGKAVPARQWLVDGLVPQKTVTLFSGDGGTGKSLLALQLAVAVSTERAWIGNPVSKGRVIYISAEDDDDELHRRVDDILRAEGCSYSALAGLTLRSLAGEDALLAVDSQLALMKTALFEELDARAAEDTPALIVIDTLADVYPANENDRAKVRQFVGILRGLALKRNCAVMLLAHPSLTGLNSGTGTSGSTAWNNSVRSRLYLSRISDNGYEADPDARVLTTMKANYGRIGGEINVRWQAGVFVAQAWPTGFEALAVGAKGERVFLQLLDQHIETGVRVSQSGGRNYAPKLFAEHPDNEGCTQRAFRTAMSSLFARKTITISEDGPPSKRRSFIMRAAQ</sequence>
<dbReference type="Gene3D" id="3.40.50.300">
    <property type="entry name" value="P-loop containing nucleotide triphosphate hydrolases"/>
    <property type="match status" value="1"/>
</dbReference>
<dbReference type="Gene3D" id="3.40.1360.10">
    <property type="match status" value="1"/>
</dbReference>
<reference evidence="2 3" key="1">
    <citation type="submission" date="2016-10" db="EMBL/GenBank/DDBJ databases">
        <authorList>
            <person name="de Groot N.N."/>
        </authorList>
    </citation>
    <scope>NUCLEOTIDE SEQUENCE [LARGE SCALE GENOMIC DNA]</scope>
    <source>
        <strain evidence="2 3">DSM 11457</strain>
    </source>
</reference>
<evidence type="ECO:0000259" key="1">
    <source>
        <dbReference type="SMART" id="SM00382"/>
    </source>
</evidence>
<dbReference type="Proteomes" id="UP000182160">
    <property type="component" value="Unassembled WGS sequence"/>
</dbReference>